<name>A0A0F9LXC6_9ZZZZ</name>
<evidence type="ECO:0000313" key="1">
    <source>
        <dbReference type="EMBL" id="KKM69030.1"/>
    </source>
</evidence>
<organism evidence="1">
    <name type="scientific">marine sediment metagenome</name>
    <dbReference type="NCBI Taxonomy" id="412755"/>
    <lineage>
        <taxon>unclassified sequences</taxon>
        <taxon>metagenomes</taxon>
        <taxon>ecological metagenomes</taxon>
    </lineage>
</organism>
<dbReference type="AlphaFoldDB" id="A0A0F9LXC6"/>
<protein>
    <submittedName>
        <fullName evidence="1">Uncharacterized protein</fullName>
    </submittedName>
</protein>
<dbReference type="EMBL" id="LAZR01010061">
    <property type="protein sequence ID" value="KKM69030.1"/>
    <property type="molecule type" value="Genomic_DNA"/>
</dbReference>
<comment type="caution">
    <text evidence="1">The sequence shown here is derived from an EMBL/GenBank/DDBJ whole genome shotgun (WGS) entry which is preliminary data.</text>
</comment>
<accession>A0A0F9LXC6</accession>
<gene>
    <name evidence="1" type="ORF">LCGC14_1454980</name>
</gene>
<dbReference type="Gene3D" id="2.20.110.10">
    <property type="entry name" value="Histone H3 K4-specific methyltransferase SET7/9 N-terminal domain"/>
    <property type="match status" value="1"/>
</dbReference>
<sequence>MNWETIKQIYYCVLIRKHKIEYLGGDKYRLIAYYKNGRKYWSGEYNGLVPHGRCIFYLENGKKDLIDEYENGTLIN</sequence>
<reference evidence="1" key="1">
    <citation type="journal article" date="2015" name="Nature">
        <title>Complex archaea that bridge the gap between prokaryotes and eukaryotes.</title>
        <authorList>
            <person name="Spang A."/>
            <person name="Saw J.H."/>
            <person name="Jorgensen S.L."/>
            <person name="Zaremba-Niedzwiedzka K."/>
            <person name="Martijn J."/>
            <person name="Lind A.E."/>
            <person name="van Eijk R."/>
            <person name="Schleper C."/>
            <person name="Guy L."/>
            <person name="Ettema T.J."/>
        </authorList>
    </citation>
    <scope>NUCLEOTIDE SEQUENCE</scope>
</reference>
<proteinExistence type="predicted"/>